<dbReference type="STRING" id="1963862.B4O97_12865"/>
<dbReference type="OrthoDB" id="371385at2"/>
<organism evidence="3 4">
    <name type="scientific">Marispirochaeta aestuarii</name>
    <dbReference type="NCBI Taxonomy" id="1963862"/>
    <lineage>
        <taxon>Bacteria</taxon>
        <taxon>Pseudomonadati</taxon>
        <taxon>Spirochaetota</taxon>
        <taxon>Spirochaetia</taxon>
        <taxon>Spirochaetales</taxon>
        <taxon>Spirochaetaceae</taxon>
        <taxon>Marispirochaeta</taxon>
    </lineage>
</organism>
<keyword evidence="1" id="KW-0802">TPR repeat</keyword>
<evidence type="ECO:0000256" key="1">
    <source>
        <dbReference type="PROSITE-ProRule" id="PRU00339"/>
    </source>
</evidence>
<dbReference type="PANTHER" id="PTHR44809:SF1">
    <property type="entry name" value="PROTEIN O-MANNOSYL-TRANSFERASE TMTC1"/>
    <property type="match status" value="1"/>
</dbReference>
<comment type="caution">
    <text evidence="3">The sequence shown here is derived from an EMBL/GenBank/DDBJ whole genome shotgun (WGS) entry which is preliminary data.</text>
</comment>
<dbReference type="PROSITE" id="PS51257">
    <property type="entry name" value="PROKAR_LIPOPROTEIN"/>
    <property type="match status" value="1"/>
</dbReference>
<gene>
    <name evidence="3" type="ORF">B4O97_12865</name>
</gene>
<dbReference type="PROSITE" id="PS50005">
    <property type="entry name" value="TPR"/>
    <property type="match status" value="3"/>
</dbReference>
<sequence length="316" mass="35953">MRRQYWGASLLLILLLGGCTSVSNEEAAEAYYNLGNAYFDLGRLNESKRAYQRALELDPSLAAATYNLARLYIEDRRFDEAEEILLALVGADEENTLLYETLGWLEFRRGNNRAAAQRYRQALDLTEGNAAVWYNLGRIHEVEGELTEAVEAYRKAVYYEPDTLLYRTGLGEVYYLLEDYIEAVDLLYPAFSSGNRDLQLIVLLVKNLTSAEEYPAALEVADAGMETWETQRPEDQQNEIKAEILFYKSFTLLVGFENTAEGLSALRESIDSGFDDADKLALFYRYPDIPGFEEIQELLEDKKLAPKESPAPKVEH</sequence>
<dbReference type="SMART" id="SM00028">
    <property type="entry name" value="TPR"/>
    <property type="match status" value="4"/>
</dbReference>
<dbReference type="InterPro" id="IPR011990">
    <property type="entry name" value="TPR-like_helical_dom_sf"/>
</dbReference>
<accession>A0A1Y1RXM8</accession>
<keyword evidence="2" id="KW-0732">Signal</keyword>
<dbReference type="Pfam" id="PF13432">
    <property type="entry name" value="TPR_16"/>
    <property type="match status" value="1"/>
</dbReference>
<evidence type="ECO:0000256" key="2">
    <source>
        <dbReference type="SAM" id="SignalP"/>
    </source>
</evidence>
<dbReference type="RefSeq" id="WP_083051390.1">
    <property type="nucleotide sequence ID" value="NZ_MWQY01000013.1"/>
</dbReference>
<dbReference type="InterPro" id="IPR019734">
    <property type="entry name" value="TPR_rpt"/>
</dbReference>
<dbReference type="Gene3D" id="1.25.40.10">
    <property type="entry name" value="Tetratricopeptide repeat domain"/>
    <property type="match status" value="1"/>
</dbReference>
<reference evidence="3 4" key="1">
    <citation type="submission" date="2017-03" db="EMBL/GenBank/DDBJ databases">
        <title>Draft Genome sequence of Marispirochaeta sp. strain JC444.</title>
        <authorList>
            <person name="Shivani Y."/>
            <person name="Subhash Y."/>
            <person name="Sasikala C."/>
            <person name="Ramana C."/>
        </authorList>
    </citation>
    <scope>NUCLEOTIDE SEQUENCE [LARGE SCALE GENOMIC DNA]</scope>
    <source>
        <strain evidence="3 4">JC444</strain>
    </source>
</reference>
<keyword evidence="4" id="KW-1185">Reference proteome</keyword>
<protein>
    <submittedName>
        <fullName evidence="3">Uncharacterized protein</fullName>
    </submittedName>
</protein>
<dbReference type="InterPro" id="IPR052943">
    <property type="entry name" value="TMTC_O-mannosyl-trnsfr"/>
</dbReference>
<dbReference type="PROSITE" id="PS50293">
    <property type="entry name" value="TPR_REGION"/>
    <property type="match status" value="2"/>
</dbReference>
<feature type="signal peptide" evidence="2">
    <location>
        <begin position="1"/>
        <end position="27"/>
    </location>
</feature>
<dbReference type="SUPFAM" id="SSF48452">
    <property type="entry name" value="TPR-like"/>
    <property type="match status" value="1"/>
</dbReference>
<dbReference type="Proteomes" id="UP000192343">
    <property type="component" value="Unassembled WGS sequence"/>
</dbReference>
<feature type="repeat" description="TPR" evidence="1">
    <location>
        <begin position="96"/>
        <end position="129"/>
    </location>
</feature>
<feature type="repeat" description="TPR" evidence="1">
    <location>
        <begin position="130"/>
        <end position="163"/>
    </location>
</feature>
<name>A0A1Y1RXM8_9SPIO</name>
<dbReference type="PANTHER" id="PTHR44809">
    <property type="match status" value="1"/>
</dbReference>
<dbReference type="EMBL" id="MWQY01000013">
    <property type="protein sequence ID" value="ORC34524.1"/>
    <property type="molecule type" value="Genomic_DNA"/>
</dbReference>
<dbReference type="Pfam" id="PF00515">
    <property type="entry name" value="TPR_1"/>
    <property type="match status" value="1"/>
</dbReference>
<dbReference type="Pfam" id="PF13176">
    <property type="entry name" value="TPR_7"/>
    <property type="match status" value="1"/>
</dbReference>
<feature type="repeat" description="TPR" evidence="1">
    <location>
        <begin position="28"/>
        <end position="61"/>
    </location>
</feature>
<dbReference type="AlphaFoldDB" id="A0A1Y1RXM8"/>
<evidence type="ECO:0000313" key="3">
    <source>
        <dbReference type="EMBL" id="ORC34524.1"/>
    </source>
</evidence>
<proteinExistence type="predicted"/>
<evidence type="ECO:0000313" key="4">
    <source>
        <dbReference type="Proteomes" id="UP000192343"/>
    </source>
</evidence>
<feature type="chain" id="PRO_5012847251" evidence="2">
    <location>
        <begin position="28"/>
        <end position="316"/>
    </location>
</feature>